<dbReference type="Proteomes" id="UP001248581">
    <property type="component" value="Chromosome"/>
</dbReference>
<protein>
    <submittedName>
        <fullName evidence="2">MaoC/PaaZ C-terminal domain-containing protein</fullName>
    </submittedName>
</protein>
<evidence type="ECO:0000259" key="1">
    <source>
        <dbReference type="Pfam" id="PF01575"/>
    </source>
</evidence>
<dbReference type="InterPro" id="IPR002539">
    <property type="entry name" value="MaoC-like_dom"/>
</dbReference>
<keyword evidence="3" id="KW-1185">Reference proteome</keyword>
<organism evidence="2 3">
    <name type="scientific">Thalassotalea nanhaiensis</name>
    <dbReference type="NCBI Taxonomy" id="3065648"/>
    <lineage>
        <taxon>Bacteria</taxon>
        <taxon>Pseudomonadati</taxon>
        <taxon>Pseudomonadota</taxon>
        <taxon>Gammaproteobacteria</taxon>
        <taxon>Alteromonadales</taxon>
        <taxon>Colwelliaceae</taxon>
        <taxon>Thalassotalea</taxon>
    </lineage>
</organism>
<gene>
    <name evidence="2" type="ORF">RI845_13800</name>
</gene>
<dbReference type="PANTHER" id="PTHR43841:SF3">
    <property type="entry name" value="(3R)-HYDROXYACYL-ACP DEHYDRATASE SUBUNIT HADB"/>
    <property type="match status" value="1"/>
</dbReference>
<proteinExistence type="predicted"/>
<evidence type="ECO:0000313" key="3">
    <source>
        <dbReference type="Proteomes" id="UP001248581"/>
    </source>
</evidence>
<sequence>MYQYIKLLTKRPQKTFFNEFSLEFEQSAIADKKIAKFRALYNLDTDIDLPISYAFIAGFNALIKTFSHKHFAFSPLGLIHLKSEFEKTFELDFQQDFKIINKVRQDRRHPMGKIIVIETQFFQNDRCCLINKNTFLKKLKSNKRERISKQQAFIGDTNFILNHAKALAYAKVSNDFNPIHINNKLAKLFGLPNAIMHGGFLAHLVLIEKGVETNKVKFDFKKPCVLPCAVGIFSNDKEHHVFSANDQLHLSVKVGE</sequence>
<dbReference type="Pfam" id="PF01575">
    <property type="entry name" value="MaoC_dehydratas"/>
    <property type="match status" value="1"/>
</dbReference>
<dbReference type="EMBL" id="CP134146">
    <property type="protein sequence ID" value="WNC67587.1"/>
    <property type="molecule type" value="Genomic_DNA"/>
</dbReference>
<dbReference type="PANTHER" id="PTHR43841">
    <property type="entry name" value="3-HYDROXYACYL-THIOESTER DEHYDRATASE HTDX-RELATED"/>
    <property type="match status" value="1"/>
</dbReference>
<accession>A0ABY9TFS1</accession>
<dbReference type="SUPFAM" id="SSF54637">
    <property type="entry name" value="Thioesterase/thiol ester dehydrase-isomerase"/>
    <property type="match status" value="1"/>
</dbReference>
<evidence type="ECO:0000313" key="2">
    <source>
        <dbReference type="EMBL" id="WNC67587.1"/>
    </source>
</evidence>
<reference evidence="3" key="1">
    <citation type="submission" date="2023-09" db="EMBL/GenBank/DDBJ databases">
        <authorList>
            <person name="Zhang C."/>
        </authorList>
    </citation>
    <scope>NUCLEOTIDE SEQUENCE [LARGE SCALE GENOMIC DNA]</scope>
    <source>
        <strain evidence="3">SQ345</strain>
    </source>
</reference>
<name>A0ABY9TFS1_9GAMM</name>
<dbReference type="RefSeq" id="WP_348386746.1">
    <property type="nucleotide sequence ID" value="NZ_CP134146.1"/>
</dbReference>
<feature type="domain" description="MaoC-like" evidence="1">
    <location>
        <begin position="162"/>
        <end position="202"/>
    </location>
</feature>
<dbReference type="InterPro" id="IPR029069">
    <property type="entry name" value="HotDog_dom_sf"/>
</dbReference>
<dbReference type="Gene3D" id="3.10.129.10">
    <property type="entry name" value="Hotdog Thioesterase"/>
    <property type="match status" value="1"/>
</dbReference>